<comment type="similarity">
    <text evidence="1">Belongs to the AATF family.</text>
</comment>
<evidence type="ECO:0000313" key="7">
    <source>
        <dbReference type="Proteomes" id="UP000799436"/>
    </source>
</evidence>
<evidence type="ECO:0000256" key="2">
    <source>
        <dbReference type="ARBA" id="ARBA00013850"/>
    </source>
</evidence>
<accession>A0A6G1KZ49</accession>
<dbReference type="AlphaFoldDB" id="A0A6G1KZ49"/>
<dbReference type="InterPro" id="IPR012617">
    <property type="entry name" value="AATF_C"/>
</dbReference>
<dbReference type="OrthoDB" id="5783963at2759"/>
<feature type="region of interest" description="Disordered" evidence="3">
    <location>
        <begin position="1"/>
        <end position="153"/>
    </location>
</feature>
<name>A0A6G1KZ49_9PEZI</name>
<keyword evidence="7" id="KW-1185">Reference proteome</keyword>
<feature type="domain" description="Apoptosis-antagonizing transcription factor C-terminal" evidence="4">
    <location>
        <begin position="362"/>
        <end position="444"/>
    </location>
</feature>
<dbReference type="GO" id="GO:0000462">
    <property type="term" value="P:maturation of SSU-rRNA from tricistronic rRNA transcript (SSU-rRNA, 5.8S rRNA, LSU-rRNA)"/>
    <property type="evidence" value="ECO:0007669"/>
    <property type="project" value="TreeGrafter"/>
</dbReference>
<dbReference type="GO" id="GO:0005730">
    <property type="term" value="C:nucleolus"/>
    <property type="evidence" value="ECO:0007669"/>
    <property type="project" value="TreeGrafter"/>
</dbReference>
<feature type="domain" description="AATF leucine zipper-containing" evidence="5">
    <location>
        <begin position="173"/>
        <end position="295"/>
    </location>
</feature>
<feature type="compositionally biased region" description="Acidic residues" evidence="3">
    <location>
        <begin position="96"/>
        <end position="133"/>
    </location>
</feature>
<organism evidence="6 7">
    <name type="scientific">Teratosphaeria nubilosa</name>
    <dbReference type="NCBI Taxonomy" id="161662"/>
    <lineage>
        <taxon>Eukaryota</taxon>
        <taxon>Fungi</taxon>
        <taxon>Dikarya</taxon>
        <taxon>Ascomycota</taxon>
        <taxon>Pezizomycotina</taxon>
        <taxon>Dothideomycetes</taxon>
        <taxon>Dothideomycetidae</taxon>
        <taxon>Mycosphaerellales</taxon>
        <taxon>Teratosphaeriaceae</taxon>
        <taxon>Teratosphaeria</taxon>
    </lineage>
</organism>
<evidence type="ECO:0000256" key="3">
    <source>
        <dbReference type="SAM" id="MobiDB-lite"/>
    </source>
</evidence>
<feature type="compositionally biased region" description="Acidic residues" evidence="3">
    <location>
        <begin position="26"/>
        <end position="42"/>
    </location>
</feature>
<dbReference type="Proteomes" id="UP000799436">
    <property type="component" value="Unassembled WGS sequence"/>
</dbReference>
<dbReference type="Pfam" id="PF13339">
    <property type="entry name" value="AATF-Che1"/>
    <property type="match status" value="1"/>
</dbReference>
<dbReference type="PANTHER" id="PTHR15565">
    <property type="entry name" value="AATF PROTEIN APOPTOSIS ANTAGONIZING TRANSCRIPTION FACTOR"/>
    <property type="match status" value="1"/>
</dbReference>
<evidence type="ECO:0000313" key="6">
    <source>
        <dbReference type="EMBL" id="KAF2765905.1"/>
    </source>
</evidence>
<reference evidence="6" key="1">
    <citation type="journal article" date="2020" name="Stud. Mycol.">
        <title>101 Dothideomycetes genomes: a test case for predicting lifestyles and emergence of pathogens.</title>
        <authorList>
            <person name="Haridas S."/>
            <person name="Albert R."/>
            <person name="Binder M."/>
            <person name="Bloem J."/>
            <person name="Labutti K."/>
            <person name="Salamov A."/>
            <person name="Andreopoulos B."/>
            <person name="Baker S."/>
            <person name="Barry K."/>
            <person name="Bills G."/>
            <person name="Bluhm B."/>
            <person name="Cannon C."/>
            <person name="Castanera R."/>
            <person name="Culley D."/>
            <person name="Daum C."/>
            <person name="Ezra D."/>
            <person name="Gonzalez J."/>
            <person name="Henrissat B."/>
            <person name="Kuo A."/>
            <person name="Liang C."/>
            <person name="Lipzen A."/>
            <person name="Lutzoni F."/>
            <person name="Magnuson J."/>
            <person name="Mondo S."/>
            <person name="Nolan M."/>
            <person name="Ohm R."/>
            <person name="Pangilinan J."/>
            <person name="Park H.-J."/>
            <person name="Ramirez L."/>
            <person name="Alfaro M."/>
            <person name="Sun H."/>
            <person name="Tritt A."/>
            <person name="Yoshinaga Y."/>
            <person name="Zwiers L.-H."/>
            <person name="Turgeon B."/>
            <person name="Goodwin S."/>
            <person name="Spatafora J."/>
            <person name="Crous P."/>
            <person name="Grigoriev I."/>
        </authorList>
    </citation>
    <scope>NUCLEOTIDE SEQUENCE</scope>
    <source>
        <strain evidence="6">CBS 116005</strain>
    </source>
</reference>
<evidence type="ECO:0000259" key="4">
    <source>
        <dbReference type="Pfam" id="PF08164"/>
    </source>
</evidence>
<dbReference type="InterPro" id="IPR039223">
    <property type="entry name" value="AATF/Bfr2"/>
</dbReference>
<feature type="non-terminal residue" evidence="6">
    <location>
        <position position="452"/>
    </location>
</feature>
<protein>
    <recommendedName>
        <fullName evidence="2">Protein BFR2</fullName>
    </recommendedName>
</protein>
<gene>
    <name evidence="6" type="ORF">EJ03DRAFT_299351</name>
</gene>
<sequence>MAPPKSRNRAREFDDLVNAAPKDFDPEADDIADGSDDSDNDQIVDAREHYVDVGKSKLRRPKEVALGPQYRGSRVLRDQMSEDEDEDDPFSRGSDDGESEDDVTAGASEDDGDEEDGDEQGTPDTDVSDEEDAAAGARPDLIPKASQATDLRPMMLEGRMTVGASLSEANKADAEKGRAVKQQRKAFNLLLGTRMKLQKALIGVNTVAGLPEDDLRDQRDEANDAIEAAETAAFNLWSSLNNFREEILQAKTGTKRKRTTFTIDTSTEKLWSHMQSQESDSIEKRNATLARWSAKTRNEAAKPQVSQLKTTAESTIMDVIREQMTNSERLVKRARTPRSCAPLQLSKRIEEDSRIYDDADFYGLMLKELLEQKSADSVSASNINIDVSFQMRREAKTKKNVDTKASKGRKLRYTVHEKLQNFMAPEDRRTWGERQTDELFGSLFGQKLGLAE</sequence>
<proteinExistence type="inferred from homology"/>
<dbReference type="Pfam" id="PF08164">
    <property type="entry name" value="TRAUB"/>
    <property type="match status" value="1"/>
</dbReference>
<dbReference type="PANTHER" id="PTHR15565:SF0">
    <property type="entry name" value="PROTEIN AATF"/>
    <property type="match status" value="1"/>
</dbReference>
<dbReference type="EMBL" id="ML995881">
    <property type="protein sequence ID" value="KAF2765905.1"/>
    <property type="molecule type" value="Genomic_DNA"/>
</dbReference>
<feature type="compositionally biased region" description="Basic and acidic residues" evidence="3">
    <location>
        <begin position="44"/>
        <end position="55"/>
    </location>
</feature>
<dbReference type="InterPro" id="IPR025160">
    <property type="entry name" value="AATF"/>
</dbReference>
<evidence type="ECO:0000259" key="5">
    <source>
        <dbReference type="Pfam" id="PF13339"/>
    </source>
</evidence>
<evidence type="ECO:0000256" key="1">
    <source>
        <dbReference type="ARBA" id="ARBA00008966"/>
    </source>
</evidence>